<gene>
    <name evidence="1" type="ORF">A2856_02950</name>
</gene>
<proteinExistence type="predicted"/>
<protein>
    <submittedName>
        <fullName evidence="1">Uncharacterized protein</fullName>
    </submittedName>
</protein>
<name>A0A1F7TM42_9BACT</name>
<dbReference type="AlphaFoldDB" id="A0A1F7TM42"/>
<comment type="caution">
    <text evidence="1">The sequence shown here is derived from an EMBL/GenBank/DDBJ whole genome shotgun (WGS) entry which is preliminary data.</text>
</comment>
<dbReference type="EMBL" id="MGDT01000006">
    <property type="protein sequence ID" value="OGL66698.1"/>
    <property type="molecule type" value="Genomic_DNA"/>
</dbReference>
<dbReference type="InterPro" id="IPR016024">
    <property type="entry name" value="ARM-type_fold"/>
</dbReference>
<organism evidence="1 2">
    <name type="scientific">Candidatus Uhrbacteria bacterium RIFCSPHIGHO2_01_FULL_63_20</name>
    <dbReference type="NCBI Taxonomy" id="1802385"/>
    <lineage>
        <taxon>Bacteria</taxon>
        <taxon>Candidatus Uhriibacteriota</taxon>
    </lineage>
</organism>
<evidence type="ECO:0000313" key="1">
    <source>
        <dbReference type="EMBL" id="OGL66698.1"/>
    </source>
</evidence>
<accession>A0A1F7TM42</accession>
<reference evidence="1 2" key="1">
    <citation type="journal article" date="2016" name="Nat. Commun.">
        <title>Thousands of microbial genomes shed light on interconnected biogeochemical processes in an aquifer system.</title>
        <authorList>
            <person name="Anantharaman K."/>
            <person name="Brown C.T."/>
            <person name="Hug L.A."/>
            <person name="Sharon I."/>
            <person name="Castelle C.J."/>
            <person name="Probst A.J."/>
            <person name="Thomas B.C."/>
            <person name="Singh A."/>
            <person name="Wilkins M.J."/>
            <person name="Karaoz U."/>
            <person name="Brodie E.L."/>
            <person name="Williams K.H."/>
            <person name="Hubbard S.S."/>
            <person name="Banfield J.F."/>
        </authorList>
    </citation>
    <scope>NUCLEOTIDE SEQUENCE [LARGE SCALE GENOMIC DNA]</scope>
</reference>
<sequence length="480" mass="55160">MDAYFAFLSEFFDRDTIHSCYLYSLLREIDEMLRNRQTLTDEQNSALLTLFELVRVSGEQKTFERVGDRSWLADWITVHKITADILLGILTATGDSLWFKNNREEILKLIGYLLSIESSPSPEEDDPKFGGPYHVAINSVRGQAYIAFAQFACNDGKVLAPDVKKLFEKILSSDSSNPVRFLIGHHLGIFYFRDKSYIQKLLPNIFPNADITKEKLFFASWEGYLANKLYGELFVTLRDYYQYAIALNPDSYPDREYFKGLDETLAAHLALEYSHFDFSINDLLFTLFWSTPNDTRQYEFVSFIGRSCLTRDQAGDKWLEDNHVSKEKLMKFWDWLLSTDLPITPKAFSGFGFWINPDKEIIDEKFLVKNLAASLEKSKGALDWDYGLMQRIRVFAEIDPVNTLGVIRNLLLLDGELNPNRRAYFGADNEIKEALSIIYKVSPLKPKVEELISTLIEKGSSMFWSLKDVLTLGGGTTGKY</sequence>
<evidence type="ECO:0000313" key="2">
    <source>
        <dbReference type="Proteomes" id="UP000177885"/>
    </source>
</evidence>
<dbReference type="SUPFAM" id="SSF48371">
    <property type="entry name" value="ARM repeat"/>
    <property type="match status" value="1"/>
</dbReference>
<dbReference type="Proteomes" id="UP000177885">
    <property type="component" value="Unassembled WGS sequence"/>
</dbReference>